<comment type="caution">
    <text evidence="2">The sequence shown here is derived from an EMBL/GenBank/DDBJ whole genome shotgun (WGS) entry which is preliminary data.</text>
</comment>
<accession>A0ABR3QUR1</accession>
<reference evidence="2 3" key="1">
    <citation type="submission" date="2024-02" db="EMBL/GenBank/DDBJ databases">
        <title>De novo assembly and annotation of 12 fungi associated with fruit tree decline syndrome in Ontario, Canada.</title>
        <authorList>
            <person name="Sulman M."/>
            <person name="Ellouze W."/>
            <person name="Ilyukhin E."/>
        </authorList>
    </citation>
    <scope>NUCLEOTIDE SEQUENCE [LARGE SCALE GENOMIC DNA]</scope>
    <source>
        <strain evidence="2 3">M42-189</strain>
    </source>
</reference>
<organism evidence="2 3">
    <name type="scientific">Paraconiothyrium brasiliense</name>
    <dbReference type="NCBI Taxonomy" id="300254"/>
    <lineage>
        <taxon>Eukaryota</taxon>
        <taxon>Fungi</taxon>
        <taxon>Dikarya</taxon>
        <taxon>Ascomycota</taxon>
        <taxon>Pezizomycotina</taxon>
        <taxon>Dothideomycetes</taxon>
        <taxon>Pleosporomycetidae</taxon>
        <taxon>Pleosporales</taxon>
        <taxon>Massarineae</taxon>
        <taxon>Didymosphaeriaceae</taxon>
        <taxon>Paraconiothyrium</taxon>
    </lineage>
</organism>
<evidence type="ECO:0000256" key="1">
    <source>
        <dbReference type="SAM" id="MobiDB-lite"/>
    </source>
</evidence>
<keyword evidence="3" id="KW-1185">Reference proteome</keyword>
<protein>
    <submittedName>
        <fullName evidence="2">Uncharacterized protein</fullName>
    </submittedName>
</protein>
<proteinExistence type="predicted"/>
<dbReference type="Proteomes" id="UP001521785">
    <property type="component" value="Unassembled WGS sequence"/>
</dbReference>
<evidence type="ECO:0000313" key="3">
    <source>
        <dbReference type="Proteomes" id="UP001521785"/>
    </source>
</evidence>
<name>A0ABR3QUR1_9PLEO</name>
<feature type="compositionally biased region" description="Basic and acidic residues" evidence="1">
    <location>
        <begin position="43"/>
        <end position="74"/>
    </location>
</feature>
<gene>
    <name evidence="2" type="ORF">SLS60_009566</name>
</gene>
<feature type="region of interest" description="Disordered" evidence="1">
    <location>
        <begin position="26"/>
        <end position="74"/>
    </location>
</feature>
<dbReference type="EMBL" id="JAKJXO020000015">
    <property type="protein sequence ID" value="KAL1595876.1"/>
    <property type="molecule type" value="Genomic_DNA"/>
</dbReference>
<sequence>MEDKQDCSLGTMELERTENKLCSGCEDGITPATMEVSSPEGDNPQHNEAKKSEGDLEPKPVKAQEKEKGEDKKKWVEQLEAASKHEKVEPRLR</sequence>
<evidence type="ECO:0000313" key="2">
    <source>
        <dbReference type="EMBL" id="KAL1595876.1"/>
    </source>
</evidence>